<comment type="caution">
    <text evidence="1">The sequence shown here is derived from an EMBL/GenBank/DDBJ whole genome shotgun (WGS) entry which is preliminary data.</text>
</comment>
<dbReference type="AlphaFoldDB" id="A0AAV0WPQ0"/>
<evidence type="ECO:0000313" key="2">
    <source>
        <dbReference type="Proteomes" id="UP001160148"/>
    </source>
</evidence>
<evidence type="ECO:0008006" key="3">
    <source>
        <dbReference type="Google" id="ProtNLM"/>
    </source>
</evidence>
<dbReference type="EMBL" id="CARXXK010000002">
    <property type="protein sequence ID" value="CAI6357905.1"/>
    <property type="molecule type" value="Genomic_DNA"/>
</dbReference>
<reference evidence="1 2" key="1">
    <citation type="submission" date="2023-01" db="EMBL/GenBank/DDBJ databases">
        <authorList>
            <person name="Whitehead M."/>
        </authorList>
    </citation>
    <scope>NUCLEOTIDE SEQUENCE [LARGE SCALE GENOMIC DNA]</scope>
</reference>
<evidence type="ECO:0000313" key="1">
    <source>
        <dbReference type="EMBL" id="CAI6357905.1"/>
    </source>
</evidence>
<sequence>MESTTGIVIMTAIQIKLENIGLTFENLRGQGYDGGSNMLGVNNGVKSLILKKQPLVFYTHCLSQCLNLCLSKACNVPAIKNMMGTIQSVSGLFSNSAKKTEKLKSVIESSEI</sequence>
<organism evidence="1 2">
    <name type="scientific">Macrosiphum euphorbiae</name>
    <name type="common">potato aphid</name>
    <dbReference type="NCBI Taxonomy" id="13131"/>
    <lineage>
        <taxon>Eukaryota</taxon>
        <taxon>Metazoa</taxon>
        <taxon>Ecdysozoa</taxon>
        <taxon>Arthropoda</taxon>
        <taxon>Hexapoda</taxon>
        <taxon>Insecta</taxon>
        <taxon>Pterygota</taxon>
        <taxon>Neoptera</taxon>
        <taxon>Paraneoptera</taxon>
        <taxon>Hemiptera</taxon>
        <taxon>Sternorrhyncha</taxon>
        <taxon>Aphidomorpha</taxon>
        <taxon>Aphidoidea</taxon>
        <taxon>Aphididae</taxon>
        <taxon>Macrosiphini</taxon>
        <taxon>Macrosiphum</taxon>
    </lineage>
</organism>
<accession>A0AAV0WPQ0</accession>
<dbReference type="InterPro" id="IPR012337">
    <property type="entry name" value="RNaseH-like_sf"/>
</dbReference>
<protein>
    <recommendedName>
        <fullName evidence="3">DUF4371 domain-containing protein</fullName>
    </recommendedName>
</protein>
<dbReference type="SUPFAM" id="SSF53098">
    <property type="entry name" value="Ribonuclease H-like"/>
    <property type="match status" value="1"/>
</dbReference>
<dbReference type="PANTHER" id="PTHR45749:SF21">
    <property type="entry name" value="DUF4371 DOMAIN-CONTAINING PROTEIN"/>
    <property type="match status" value="1"/>
</dbReference>
<keyword evidence="2" id="KW-1185">Reference proteome</keyword>
<proteinExistence type="predicted"/>
<dbReference type="PANTHER" id="PTHR45749">
    <property type="match status" value="1"/>
</dbReference>
<name>A0AAV0WPQ0_9HEMI</name>
<dbReference type="Proteomes" id="UP001160148">
    <property type="component" value="Unassembled WGS sequence"/>
</dbReference>
<gene>
    <name evidence="1" type="ORF">MEUPH1_LOCUS13481</name>
</gene>